<dbReference type="HOGENOM" id="CLU_078147_2_0_0"/>
<dbReference type="EMBL" id="CP000812">
    <property type="protein sequence ID" value="ABV33000.1"/>
    <property type="molecule type" value="Genomic_DNA"/>
</dbReference>
<dbReference type="Gene3D" id="3.20.20.70">
    <property type="entry name" value="Aldolase class I"/>
    <property type="match status" value="1"/>
</dbReference>
<dbReference type="InterPro" id="IPR013785">
    <property type="entry name" value="Aldolase_TIM"/>
</dbReference>
<evidence type="ECO:0000259" key="7">
    <source>
        <dbReference type="PROSITE" id="PS51918"/>
    </source>
</evidence>
<dbReference type="SFLD" id="SFLDS00029">
    <property type="entry name" value="Radical_SAM"/>
    <property type="match status" value="1"/>
</dbReference>
<dbReference type="PANTHER" id="PTHR30352:SF13">
    <property type="entry name" value="GLYCYL-RADICAL ENZYME ACTIVATING ENZYME YJJW-RELATED"/>
    <property type="match status" value="1"/>
</dbReference>
<reference evidence="8 9" key="1">
    <citation type="submission" date="2007-08" db="EMBL/GenBank/DDBJ databases">
        <title>Complete sequence of Thermotoga lettingae TMO.</title>
        <authorList>
            <consortium name="US DOE Joint Genome Institute"/>
            <person name="Copeland A."/>
            <person name="Lucas S."/>
            <person name="Lapidus A."/>
            <person name="Barry K."/>
            <person name="Glavina del Rio T."/>
            <person name="Dalin E."/>
            <person name="Tice H."/>
            <person name="Pitluck S."/>
            <person name="Foster B."/>
            <person name="Bruce D."/>
            <person name="Schmutz J."/>
            <person name="Larimer F."/>
            <person name="Land M."/>
            <person name="Hauser L."/>
            <person name="Kyrpides N."/>
            <person name="Mikhailova N."/>
            <person name="Nelson K."/>
            <person name="Gogarten J.P."/>
            <person name="Noll K."/>
            <person name="Richardson P."/>
        </authorList>
    </citation>
    <scope>NUCLEOTIDE SEQUENCE [LARGE SCALE GENOMIC DNA]</scope>
    <source>
        <strain evidence="9">ATCC BAA-301 / DSM 14385 / NBRC 107922 / TMO</strain>
    </source>
</reference>
<dbReference type="InterPro" id="IPR058240">
    <property type="entry name" value="rSAM_sf"/>
</dbReference>
<dbReference type="SFLD" id="SFLDG01067">
    <property type="entry name" value="SPASM/twitch_domain_containing"/>
    <property type="match status" value="1"/>
</dbReference>
<dbReference type="eggNOG" id="COG1180">
    <property type="taxonomic scope" value="Bacteria"/>
</dbReference>
<dbReference type="GO" id="GO:0051539">
    <property type="term" value="F:4 iron, 4 sulfur cluster binding"/>
    <property type="evidence" value="ECO:0007669"/>
    <property type="project" value="UniProtKB-KW"/>
</dbReference>
<evidence type="ECO:0000256" key="6">
    <source>
        <dbReference type="ARBA" id="ARBA00023014"/>
    </source>
</evidence>
<dbReference type="SFLD" id="SFLDG01094">
    <property type="entry name" value="Uncharacterised_Radical_SAM_Su"/>
    <property type="match status" value="1"/>
</dbReference>
<dbReference type="GO" id="GO:0003824">
    <property type="term" value="F:catalytic activity"/>
    <property type="evidence" value="ECO:0007669"/>
    <property type="project" value="InterPro"/>
</dbReference>
<dbReference type="InterPro" id="IPR012840">
    <property type="entry name" value="NrdG2"/>
</dbReference>
<keyword evidence="3" id="KW-0949">S-adenosyl-L-methionine</keyword>
<dbReference type="GO" id="GO:0046872">
    <property type="term" value="F:metal ion binding"/>
    <property type="evidence" value="ECO:0007669"/>
    <property type="project" value="UniProtKB-KW"/>
</dbReference>
<evidence type="ECO:0000256" key="1">
    <source>
        <dbReference type="ARBA" id="ARBA00001966"/>
    </source>
</evidence>
<feature type="domain" description="Radical SAM core" evidence="7">
    <location>
        <begin position="12"/>
        <end position="227"/>
    </location>
</feature>
<keyword evidence="2" id="KW-0004">4Fe-4S</keyword>
<dbReference type="InterPro" id="IPR007197">
    <property type="entry name" value="rSAM"/>
</dbReference>
<reference evidence="8 9" key="2">
    <citation type="journal article" date="2009" name="Proc. Natl. Acad. Sci. U.S.A.">
        <title>On the chimeric nature, thermophilic origin, and phylogenetic placement of the Thermotogales.</title>
        <authorList>
            <person name="Zhaxybayeva O."/>
            <person name="Swithers K.S."/>
            <person name="Lapierre P."/>
            <person name="Fournier G.P."/>
            <person name="Bickhart D.M."/>
            <person name="DeBoy R.T."/>
            <person name="Nelson K.E."/>
            <person name="Nesbo C.L."/>
            <person name="Doolittle W.F."/>
            <person name="Gogarten J.P."/>
            <person name="Noll K.M."/>
        </authorList>
    </citation>
    <scope>NUCLEOTIDE SEQUENCE [LARGE SCALE GENOMIC DNA]</scope>
    <source>
        <strain evidence="9">ATCC BAA-301 / DSM 14385 / NBRC 107922 / TMO</strain>
    </source>
</reference>
<dbReference type="SUPFAM" id="SSF102114">
    <property type="entry name" value="Radical SAM enzymes"/>
    <property type="match status" value="1"/>
</dbReference>
<dbReference type="Pfam" id="PF04055">
    <property type="entry name" value="Radical_SAM"/>
    <property type="match status" value="1"/>
</dbReference>
<evidence type="ECO:0000256" key="4">
    <source>
        <dbReference type="ARBA" id="ARBA00022723"/>
    </source>
</evidence>
<organism evidence="8 9">
    <name type="scientific">Pseudothermotoga lettingae (strain ATCC BAA-301 / DSM 14385 / NBRC 107922 / TMO)</name>
    <name type="common">Thermotoga lettingae</name>
    <dbReference type="NCBI Taxonomy" id="416591"/>
    <lineage>
        <taxon>Bacteria</taxon>
        <taxon>Thermotogati</taxon>
        <taxon>Thermotogota</taxon>
        <taxon>Thermotogae</taxon>
        <taxon>Thermotogales</taxon>
        <taxon>Thermotogaceae</taxon>
        <taxon>Pseudothermotoga</taxon>
    </lineage>
</organism>
<gene>
    <name evidence="8" type="ordered locus">Tlet_0433</name>
</gene>
<dbReference type="Proteomes" id="UP000002016">
    <property type="component" value="Chromosome"/>
</dbReference>
<dbReference type="STRING" id="416591.Tlet_0433"/>
<evidence type="ECO:0000313" key="8">
    <source>
        <dbReference type="EMBL" id="ABV33000.1"/>
    </source>
</evidence>
<accession>A8F4B6</accession>
<dbReference type="InterPro" id="IPR034457">
    <property type="entry name" value="Organic_radical-activating"/>
</dbReference>
<evidence type="ECO:0000256" key="5">
    <source>
        <dbReference type="ARBA" id="ARBA00023004"/>
    </source>
</evidence>
<name>A8F4B6_PSELT</name>
<comment type="cofactor">
    <cofactor evidence="1">
        <name>[4Fe-4S] cluster</name>
        <dbReference type="ChEBI" id="CHEBI:49883"/>
    </cofactor>
</comment>
<keyword evidence="5" id="KW-0408">Iron</keyword>
<proteinExistence type="predicted"/>
<evidence type="ECO:0000256" key="3">
    <source>
        <dbReference type="ARBA" id="ARBA00022691"/>
    </source>
</evidence>
<dbReference type="KEGG" id="tle:Tlet_0433"/>
<evidence type="ECO:0000256" key="2">
    <source>
        <dbReference type="ARBA" id="ARBA00022485"/>
    </source>
</evidence>
<keyword evidence="9" id="KW-1185">Reference proteome</keyword>
<keyword evidence="6" id="KW-0411">Iron-sulfur</keyword>
<dbReference type="CDD" id="cd01335">
    <property type="entry name" value="Radical_SAM"/>
    <property type="match status" value="1"/>
</dbReference>
<dbReference type="PANTHER" id="PTHR30352">
    <property type="entry name" value="PYRUVATE FORMATE-LYASE-ACTIVATING ENZYME"/>
    <property type="match status" value="1"/>
</dbReference>
<keyword evidence="4" id="KW-0479">Metal-binding</keyword>
<sequence>MYVQGWVKVSLLDFPKEPCSTVFISGCNLRCPYCHNSMLVTVDKSLAQTKWKEVLAWIKSNRKLINAVCITGGEPTLRKDLYLMIHLAKELGIKVKLDTNGTQPYIIEKLIRLKMVDFVAMDIKAPLSKYEKVCRASVDLDSIKRSVEVIRSLAPEYEFRTTYHPDLLSVEDFLEICKWLDRSSNYVLQRCRIGENLDPSFNKMPVYYSLGEIIKLLRNHFQHFTLRGFSEFA</sequence>
<protein>
    <submittedName>
        <fullName evidence="8">Anaerobic ribonucleoside-triphosphate reductase activating protein</fullName>
    </submittedName>
</protein>
<dbReference type="PROSITE" id="PS51918">
    <property type="entry name" value="RADICAL_SAM"/>
    <property type="match status" value="1"/>
</dbReference>
<evidence type="ECO:0000313" key="9">
    <source>
        <dbReference type="Proteomes" id="UP000002016"/>
    </source>
</evidence>
<dbReference type="NCBIfam" id="TIGR02495">
    <property type="entry name" value="NrdG2"/>
    <property type="match status" value="1"/>
</dbReference>
<dbReference type="AlphaFoldDB" id="A8F4B6"/>